<feature type="transmembrane region" description="Helical" evidence="3">
    <location>
        <begin position="547"/>
        <end position="566"/>
    </location>
</feature>
<dbReference type="GO" id="GO:0022857">
    <property type="term" value="F:transmembrane transporter activity"/>
    <property type="evidence" value="ECO:0007669"/>
    <property type="project" value="InterPro"/>
</dbReference>
<feature type="transmembrane region" description="Helical" evidence="3">
    <location>
        <begin position="198"/>
        <end position="218"/>
    </location>
</feature>
<dbReference type="Pfam" id="PF07690">
    <property type="entry name" value="MFS_1"/>
    <property type="match status" value="1"/>
</dbReference>
<dbReference type="InterPro" id="IPR036259">
    <property type="entry name" value="MFS_trans_sf"/>
</dbReference>
<keyword evidence="3" id="KW-1133">Transmembrane helix</keyword>
<feature type="transmembrane region" description="Helical" evidence="3">
    <location>
        <begin position="460"/>
        <end position="482"/>
    </location>
</feature>
<dbReference type="GO" id="GO:0016020">
    <property type="term" value="C:membrane"/>
    <property type="evidence" value="ECO:0007669"/>
    <property type="project" value="UniProtKB-SubCell"/>
</dbReference>
<evidence type="ECO:0000256" key="2">
    <source>
        <dbReference type="SAM" id="MobiDB-lite"/>
    </source>
</evidence>
<feature type="transmembrane region" description="Helical" evidence="3">
    <location>
        <begin position="48"/>
        <end position="69"/>
    </location>
</feature>
<organism evidence="4 5">
    <name type="scientific">Polytolypa hystricis (strain UAMH7299)</name>
    <dbReference type="NCBI Taxonomy" id="1447883"/>
    <lineage>
        <taxon>Eukaryota</taxon>
        <taxon>Fungi</taxon>
        <taxon>Dikarya</taxon>
        <taxon>Ascomycota</taxon>
        <taxon>Pezizomycotina</taxon>
        <taxon>Eurotiomycetes</taxon>
        <taxon>Eurotiomycetidae</taxon>
        <taxon>Onygenales</taxon>
        <taxon>Onygenales incertae sedis</taxon>
        <taxon>Polytolypa</taxon>
    </lineage>
</organism>
<evidence type="ECO:0000313" key="4">
    <source>
        <dbReference type="EMBL" id="PGH16354.1"/>
    </source>
</evidence>
<evidence type="ECO:0000313" key="5">
    <source>
        <dbReference type="Proteomes" id="UP000224634"/>
    </source>
</evidence>
<reference evidence="4 5" key="1">
    <citation type="submission" date="2017-10" db="EMBL/GenBank/DDBJ databases">
        <title>Comparative genomics in systemic dimorphic fungi from Ajellomycetaceae.</title>
        <authorList>
            <person name="Munoz J.F."/>
            <person name="Mcewen J.G."/>
            <person name="Clay O.K."/>
            <person name="Cuomo C.A."/>
        </authorList>
    </citation>
    <scope>NUCLEOTIDE SEQUENCE [LARGE SCALE GENOMIC DNA]</scope>
    <source>
        <strain evidence="4 5">UAMH7299</strain>
    </source>
</reference>
<evidence type="ECO:0000256" key="1">
    <source>
        <dbReference type="ARBA" id="ARBA00004141"/>
    </source>
</evidence>
<keyword evidence="3" id="KW-0812">Transmembrane</keyword>
<comment type="caution">
    <text evidence="4">The sequence shown here is derived from an EMBL/GenBank/DDBJ whole genome shotgun (WGS) entry which is preliminary data.</text>
</comment>
<feature type="transmembrane region" description="Helical" evidence="3">
    <location>
        <begin position="109"/>
        <end position="129"/>
    </location>
</feature>
<dbReference type="EMBL" id="PDNA01000074">
    <property type="protein sequence ID" value="PGH16354.1"/>
    <property type="molecule type" value="Genomic_DNA"/>
</dbReference>
<evidence type="ECO:0000256" key="3">
    <source>
        <dbReference type="SAM" id="Phobius"/>
    </source>
</evidence>
<accession>A0A2B7XX47</accession>
<gene>
    <name evidence="4" type="ORF">AJ80_05203</name>
</gene>
<dbReference type="PANTHER" id="PTHR23524">
    <property type="entry name" value="TRANSPORTER, PUTATIVE (AFU_ORTHOLOGUE AFUA_8G04850)-RELATED"/>
    <property type="match status" value="1"/>
</dbReference>
<protein>
    <recommendedName>
        <fullName evidence="6">Major facilitator superfamily (MFS) profile domain-containing protein</fullName>
    </recommendedName>
</protein>
<dbReference type="PANTHER" id="PTHR23524:SF1">
    <property type="entry name" value="MRH DOMAIN-CONTAINING PROTEIN-RELATED"/>
    <property type="match status" value="1"/>
</dbReference>
<feature type="region of interest" description="Disordered" evidence="2">
    <location>
        <begin position="133"/>
        <end position="156"/>
    </location>
</feature>
<feature type="transmembrane region" description="Helical" evidence="3">
    <location>
        <begin position="578"/>
        <end position="597"/>
    </location>
</feature>
<dbReference type="STRING" id="1447883.A0A2B7XX47"/>
<feature type="transmembrane region" description="Helical" evidence="3">
    <location>
        <begin position="429"/>
        <end position="448"/>
    </location>
</feature>
<feature type="region of interest" description="Disordered" evidence="2">
    <location>
        <begin position="266"/>
        <end position="310"/>
    </location>
</feature>
<dbReference type="SUPFAM" id="SSF103473">
    <property type="entry name" value="MFS general substrate transporter"/>
    <property type="match status" value="2"/>
</dbReference>
<feature type="transmembrane region" description="Helical" evidence="3">
    <location>
        <begin position="393"/>
        <end position="417"/>
    </location>
</feature>
<proteinExistence type="predicted"/>
<dbReference type="OrthoDB" id="18110at2759"/>
<dbReference type="InterPro" id="IPR011701">
    <property type="entry name" value="MFS"/>
</dbReference>
<evidence type="ECO:0008006" key="6">
    <source>
        <dbReference type="Google" id="ProtNLM"/>
    </source>
</evidence>
<feature type="transmembrane region" description="Helical" evidence="3">
    <location>
        <begin position="12"/>
        <end position="36"/>
    </location>
</feature>
<feature type="transmembrane region" description="Helical" evidence="3">
    <location>
        <begin position="333"/>
        <end position="355"/>
    </location>
</feature>
<comment type="subcellular location">
    <subcellularLocation>
        <location evidence="1">Membrane</location>
        <topology evidence="1">Multi-pass membrane protein</topology>
    </subcellularLocation>
</comment>
<name>A0A2B7XX47_POLH7</name>
<dbReference type="AlphaFoldDB" id="A0A2B7XX47"/>
<feature type="transmembrane region" description="Helical" evidence="3">
    <location>
        <begin position="76"/>
        <end position="97"/>
    </location>
</feature>
<dbReference type="Gene3D" id="1.20.1250.20">
    <property type="entry name" value="MFS general substrate transporter like domains"/>
    <property type="match status" value="1"/>
</dbReference>
<keyword evidence="5" id="KW-1185">Reference proteome</keyword>
<dbReference type="Proteomes" id="UP000224634">
    <property type="component" value="Unassembled WGS sequence"/>
</dbReference>
<keyword evidence="3" id="KW-0472">Membrane</keyword>
<feature type="compositionally biased region" description="Basic and acidic residues" evidence="2">
    <location>
        <begin position="133"/>
        <end position="144"/>
    </location>
</feature>
<feature type="transmembrane region" description="Helical" evidence="3">
    <location>
        <begin position="238"/>
        <end position="257"/>
    </location>
</feature>
<sequence>MFTATWLQTATYLFAVCLFSIAFLVFVNSSVSFVVSDLIDLPDGHGDAVGTLGFADELLALVACPAWGILSDRIGVRYVCTAGYAIISLSLVLLVQAKSLYPGLLLGRLLFSLGGSAASTMVTAVLPSITAHRDSCGSEDDRSTTPELSDPEDRRASVATATHSISSELTITPRIYQRSLSSQSPSIEKPTKVSPSRLAGFVGMLTGCGAVFALLVLLPLPAWFEKRGQSPSQAIKSSYYVVASIAFVVSLVCFVGLRGLPDEQPRPISTERGFARHQRSSGEDSTTLLGGSDSESENSDDLLSQPEAPLPDSNASYFTRSLLLGFTHADIGLAYIGGFVARASSVGVSLFIPLYVNYYYRNSGLCQEGISPTGLTQSTEPDLGDIKKSCPRAYIVASILTGVSQLIALCCAPAFGFLSEKSKRYHAPLLVASLIGILGYLLLALLPITRINVPNGGAPVFFSMAFIGISQIGAIVCSLAVLSSGVLDIKRESSDNTVSIGSSRPTNTIYDASDVRTTSIPSEQSGLLPKSPSTAPANLVHLKGSVAGVYSLYGGLGILILTKLGGLLFDKVAPQSPFYILAGFNAILLLVGSAVGLRRNWRFKST</sequence>